<organism evidence="1 2">
    <name type="scientific">Callosobruchus maculatus</name>
    <name type="common">Southern cowpea weevil</name>
    <name type="synonym">Pulse bruchid</name>
    <dbReference type="NCBI Taxonomy" id="64391"/>
    <lineage>
        <taxon>Eukaryota</taxon>
        <taxon>Metazoa</taxon>
        <taxon>Ecdysozoa</taxon>
        <taxon>Arthropoda</taxon>
        <taxon>Hexapoda</taxon>
        <taxon>Insecta</taxon>
        <taxon>Pterygota</taxon>
        <taxon>Neoptera</taxon>
        <taxon>Endopterygota</taxon>
        <taxon>Coleoptera</taxon>
        <taxon>Polyphaga</taxon>
        <taxon>Cucujiformia</taxon>
        <taxon>Chrysomeloidea</taxon>
        <taxon>Chrysomelidae</taxon>
        <taxon>Bruchinae</taxon>
        <taxon>Bruchini</taxon>
        <taxon>Callosobruchus</taxon>
    </lineage>
</organism>
<proteinExistence type="predicted"/>
<name>A0A653DTK9_CALMS</name>
<protein>
    <submittedName>
        <fullName evidence="1">Uncharacterized protein</fullName>
    </submittedName>
</protein>
<accession>A0A653DTK9</accession>
<sequence>MNIDMEEFQHLVCARCRIPDGVLNEKMLGAFPSLETRQQGETLETSQEGEIVGIICFRKNCLIKGASIFILLVSL</sequence>
<dbReference type="AlphaFoldDB" id="A0A653DTK9"/>
<keyword evidence="2" id="KW-1185">Reference proteome</keyword>
<evidence type="ECO:0000313" key="2">
    <source>
        <dbReference type="Proteomes" id="UP000410492"/>
    </source>
</evidence>
<reference evidence="1 2" key="1">
    <citation type="submission" date="2019-01" db="EMBL/GenBank/DDBJ databases">
        <authorList>
            <person name="Sayadi A."/>
        </authorList>
    </citation>
    <scope>NUCLEOTIDE SEQUENCE [LARGE SCALE GENOMIC DNA]</scope>
</reference>
<dbReference type="Proteomes" id="UP000410492">
    <property type="component" value="Unassembled WGS sequence"/>
</dbReference>
<dbReference type="EMBL" id="CAACVG010014691">
    <property type="protein sequence ID" value="VEN63573.1"/>
    <property type="molecule type" value="Genomic_DNA"/>
</dbReference>
<evidence type="ECO:0000313" key="1">
    <source>
        <dbReference type="EMBL" id="VEN63573.1"/>
    </source>
</evidence>
<gene>
    <name evidence="1" type="ORF">CALMAC_LOCUS20365</name>
</gene>